<dbReference type="Pfam" id="PF07715">
    <property type="entry name" value="Plug"/>
    <property type="match status" value="1"/>
</dbReference>
<evidence type="ECO:0000256" key="1">
    <source>
        <dbReference type="ARBA" id="ARBA00004571"/>
    </source>
</evidence>
<feature type="domain" description="TonB-dependent receptor-like beta-barrel" evidence="13">
    <location>
        <begin position="239"/>
        <end position="620"/>
    </location>
</feature>
<evidence type="ECO:0000313" key="16">
    <source>
        <dbReference type="Proteomes" id="UP000290958"/>
    </source>
</evidence>
<keyword evidence="9 10" id="KW-0998">Cell outer membrane</keyword>
<evidence type="ECO:0000256" key="10">
    <source>
        <dbReference type="PROSITE-ProRule" id="PRU01360"/>
    </source>
</evidence>
<keyword evidence="2 10" id="KW-0813">Transport</keyword>
<protein>
    <submittedName>
        <fullName evidence="15">TonB-dependent receptor</fullName>
    </submittedName>
</protein>
<comment type="caution">
    <text evidence="15">The sequence shown here is derived from an EMBL/GenBank/DDBJ whole genome shotgun (WGS) entry which is preliminary data.</text>
</comment>
<keyword evidence="6" id="KW-0406">Ion transport</keyword>
<dbReference type="PROSITE" id="PS52016">
    <property type="entry name" value="TONB_DEPENDENT_REC_3"/>
    <property type="match status" value="1"/>
</dbReference>
<dbReference type="Gene3D" id="2.170.130.10">
    <property type="entry name" value="TonB-dependent receptor, plug domain"/>
    <property type="match status" value="1"/>
</dbReference>
<comment type="subcellular location">
    <subcellularLocation>
        <location evidence="1 10">Cell outer membrane</location>
        <topology evidence="1 10">Multi-pass membrane protein</topology>
    </subcellularLocation>
</comment>
<evidence type="ECO:0000256" key="8">
    <source>
        <dbReference type="ARBA" id="ARBA00023136"/>
    </source>
</evidence>
<feature type="domain" description="TonB-dependent receptor plug" evidence="14">
    <location>
        <begin position="40"/>
        <end position="147"/>
    </location>
</feature>
<evidence type="ECO:0000313" key="15">
    <source>
        <dbReference type="EMBL" id="RXR28590.1"/>
    </source>
</evidence>
<keyword evidence="15" id="KW-0675">Receptor</keyword>
<keyword evidence="5 12" id="KW-0732">Signal</keyword>
<dbReference type="InterPro" id="IPR000531">
    <property type="entry name" value="Beta-barrel_TonB"/>
</dbReference>
<evidence type="ECO:0000256" key="9">
    <source>
        <dbReference type="ARBA" id="ARBA00023237"/>
    </source>
</evidence>
<dbReference type="GO" id="GO:0009279">
    <property type="term" value="C:cell outer membrane"/>
    <property type="evidence" value="ECO:0007669"/>
    <property type="project" value="UniProtKB-SubCell"/>
</dbReference>
<sequence>MTKLKYASLFIALAPTFSALAEEGGEQIVVTANRVETPVSKVGLSVSIITADDIARFQTPGITELLRSVPGLTATRSGGLGTLSSVFVRGASSDHTVALIDGVKINDPSSTAGGFDFGRLMTGNIERVEVVRGPQSVLWGSQAIGGVVNIITRQAKGGKPSAALQGEVGARDTVNLIANAALQTGPLSISGGASWLRSDGISAFSEARGGKEKDGTKEYGANLNLGVAFTDALELDLRGWLSHSRTELDGYASTFPYGFTDAPNYNRTREAIGYAGLNWNGLDGRWRNRIGYAVTKVLRDDYDPTATPVRQGDSMGRNERIEAQSGFDIARGWSIIAGAEREWSRFTQSNDFGFGASTNKGRATLTSFYGQLTATPLAGLTVNAGARHDDHNNFGGHTTFAANAAYTPNAGDTVIRASYGEGFKVPSLYQLRSQYGNLALQPESAKSWDVAVVQKGLDGRAHIGITWFRRKTHNLINFVNCIAPNNPSALCDYPGGFSAFSFDGYYENIGKTVSEGIEAELKLRPVDGLALAMNYSHVKPQDKATGLDLLRRPRDKAYASLDYNWSFGMSTGASISLVGDSADIDDNGKRVQNDGHATVDIRASYPIGHHAELYARIENLFDTRYETVFNYGQPGRAATAGIRLKL</sequence>
<dbReference type="PANTHER" id="PTHR30069:SF53">
    <property type="entry name" value="COLICIN I RECEPTOR-RELATED"/>
    <property type="match status" value="1"/>
</dbReference>
<comment type="similarity">
    <text evidence="10 11">Belongs to the TonB-dependent receptor family.</text>
</comment>
<dbReference type="PANTHER" id="PTHR30069">
    <property type="entry name" value="TONB-DEPENDENT OUTER MEMBRANE RECEPTOR"/>
    <property type="match status" value="1"/>
</dbReference>
<evidence type="ECO:0000256" key="11">
    <source>
        <dbReference type="RuleBase" id="RU003357"/>
    </source>
</evidence>
<dbReference type="SUPFAM" id="SSF56935">
    <property type="entry name" value="Porins"/>
    <property type="match status" value="1"/>
</dbReference>
<dbReference type="InterPro" id="IPR037066">
    <property type="entry name" value="Plug_dom_sf"/>
</dbReference>
<keyword evidence="4 10" id="KW-0812">Transmembrane</keyword>
<dbReference type="InterPro" id="IPR039426">
    <property type="entry name" value="TonB-dep_rcpt-like"/>
</dbReference>
<dbReference type="OrthoDB" id="9796221at2"/>
<proteinExistence type="inferred from homology"/>
<dbReference type="RefSeq" id="WP_129404337.1">
    <property type="nucleotide sequence ID" value="NZ_SBKP01000008.1"/>
</dbReference>
<feature type="signal peptide" evidence="12">
    <location>
        <begin position="1"/>
        <end position="21"/>
    </location>
</feature>
<evidence type="ECO:0000256" key="7">
    <source>
        <dbReference type="ARBA" id="ARBA00023077"/>
    </source>
</evidence>
<evidence type="ECO:0000256" key="4">
    <source>
        <dbReference type="ARBA" id="ARBA00022692"/>
    </source>
</evidence>
<dbReference type="Proteomes" id="UP000290958">
    <property type="component" value="Unassembled WGS sequence"/>
</dbReference>
<reference evidence="16" key="1">
    <citation type="submission" date="2019-01" db="EMBL/GenBank/DDBJ databases">
        <title>Cytophagaceae bacterium strain CAR-16.</title>
        <authorList>
            <person name="Chen W.-M."/>
        </authorList>
    </citation>
    <scope>NUCLEOTIDE SEQUENCE [LARGE SCALE GENOMIC DNA]</scope>
    <source>
        <strain evidence="16">CHR27</strain>
    </source>
</reference>
<dbReference type="Pfam" id="PF00593">
    <property type="entry name" value="TonB_dep_Rec_b-barrel"/>
    <property type="match status" value="1"/>
</dbReference>
<evidence type="ECO:0000256" key="12">
    <source>
        <dbReference type="SAM" id="SignalP"/>
    </source>
</evidence>
<keyword evidence="3 10" id="KW-1134">Transmembrane beta strand</keyword>
<evidence type="ECO:0000256" key="3">
    <source>
        <dbReference type="ARBA" id="ARBA00022452"/>
    </source>
</evidence>
<name>A0A4Q1KH66_9SPHN</name>
<evidence type="ECO:0000259" key="13">
    <source>
        <dbReference type="Pfam" id="PF00593"/>
    </source>
</evidence>
<evidence type="ECO:0000256" key="6">
    <source>
        <dbReference type="ARBA" id="ARBA00023065"/>
    </source>
</evidence>
<dbReference type="GO" id="GO:0015889">
    <property type="term" value="P:cobalamin transport"/>
    <property type="evidence" value="ECO:0007669"/>
    <property type="project" value="TreeGrafter"/>
</dbReference>
<dbReference type="EMBL" id="SBKP01000008">
    <property type="protein sequence ID" value="RXR28590.1"/>
    <property type="molecule type" value="Genomic_DNA"/>
</dbReference>
<keyword evidence="7 11" id="KW-0798">TonB box</keyword>
<keyword evidence="16" id="KW-1185">Reference proteome</keyword>
<evidence type="ECO:0000256" key="2">
    <source>
        <dbReference type="ARBA" id="ARBA00022448"/>
    </source>
</evidence>
<feature type="chain" id="PRO_5020653379" evidence="12">
    <location>
        <begin position="22"/>
        <end position="646"/>
    </location>
</feature>
<evidence type="ECO:0000259" key="14">
    <source>
        <dbReference type="Pfam" id="PF07715"/>
    </source>
</evidence>
<evidence type="ECO:0000256" key="5">
    <source>
        <dbReference type="ARBA" id="ARBA00022729"/>
    </source>
</evidence>
<dbReference type="InterPro" id="IPR012910">
    <property type="entry name" value="Plug_dom"/>
</dbReference>
<dbReference type="Gene3D" id="2.40.170.20">
    <property type="entry name" value="TonB-dependent receptor, beta-barrel domain"/>
    <property type="match status" value="1"/>
</dbReference>
<dbReference type="InterPro" id="IPR036942">
    <property type="entry name" value="Beta-barrel_TonB_sf"/>
</dbReference>
<gene>
    <name evidence="15" type="ORF">EQG66_09415</name>
</gene>
<keyword evidence="8 10" id="KW-0472">Membrane</keyword>
<dbReference type="GO" id="GO:0006811">
    <property type="term" value="P:monoatomic ion transport"/>
    <property type="evidence" value="ECO:0007669"/>
    <property type="project" value="UniProtKB-KW"/>
</dbReference>
<accession>A0A4Q1KH66</accession>
<organism evidence="15 16">
    <name type="scientific">Sphingobium fluviale</name>
    <dbReference type="NCBI Taxonomy" id="2506423"/>
    <lineage>
        <taxon>Bacteria</taxon>
        <taxon>Pseudomonadati</taxon>
        <taxon>Pseudomonadota</taxon>
        <taxon>Alphaproteobacteria</taxon>
        <taxon>Sphingomonadales</taxon>
        <taxon>Sphingomonadaceae</taxon>
        <taxon>Sphingobium</taxon>
    </lineage>
</organism>
<dbReference type="CDD" id="cd01347">
    <property type="entry name" value="ligand_gated_channel"/>
    <property type="match status" value="1"/>
</dbReference>
<dbReference type="AlphaFoldDB" id="A0A4Q1KH66"/>